<gene>
    <name evidence="5" type="ORF">HW532_08680</name>
</gene>
<evidence type="ECO:0000313" key="5">
    <source>
        <dbReference type="EMBL" id="QPC42765.1"/>
    </source>
</evidence>
<dbReference type="PANTHER" id="PTHR10907">
    <property type="entry name" value="REGUCALCIN"/>
    <property type="match status" value="1"/>
</dbReference>
<protein>
    <submittedName>
        <fullName evidence="5">SMP-30/gluconolactonase/LRE family protein</fullName>
    </submittedName>
</protein>
<feature type="binding site" evidence="3">
    <location>
        <position position="200"/>
    </location>
    <ligand>
        <name>a divalent metal cation</name>
        <dbReference type="ChEBI" id="CHEBI:60240"/>
    </ligand>
</feature>
<dbReference type="RefSeq" id="WP_213163999.1">
    <property type="nucleotide sequence ID" value="NZ_CP058214.1"/>
</dbReference>
<keyword evidence="3" id="KW-0479">Metal-binding</keyword>
<dbReference type="AlphaFoldDB" id="A0A7S8HBN6"/>
<comment type="cofactor">
    <cofactor evidence="3">
        <name>Zn(2+)</name>
        <dbReference type="ChEBI" id="CHEBI:29105"/>
    </cofactor>
    <text evidence="3">Binds 1 divalent metal cation per subunit.</text>
</comment>
<feature type="binding site" evidence="3">
    <location>
        <position position="104"/>
    </location>
    <ligand>
        <name>substrate</name>
    </ligand>
</feature>
<keyword evidence="3" id="KW-0862">Zinc</keyword>
<dbReference type="GO" id="GO:0005509">
    <property type="term" value="F:calcium ion binding"/>
    <property type="evidence" value="ECO:0007669"/>
    <property type="project" value="TreeGrafter"/>
</dbReference>
<dbReference type="GO" id="GO:0019853">
    <property type="term" value="P:L-ascorbic acid biosynthetic process"/>
    <property type="evidence" value="ECO:0007669"/>
    <property type="project" value="TreeGrafter"/>
</dbReference>
<dbReference type="InterPro" id="IPR005511">
    <property type="entry name" value="SMP-30"/>
</dbReference>
<reference evidence="5 6" key="1">
    <citation type="submission" date="2020-06" db="EMBL/GenBank/DDBJ databases">
        <title>Genome sequence of 2 isolates from Red Sea Mangroves.</title>
        <authorList>
            <person name="Sefrji F."/>
            <person name="Michoud G."/>
            <person name="Merlino G."/>
            <person name="Daffonchio D."/>
        </authorList>
    </citation>
    <scope>NUCLEOTIDE SEQUENCE [LARGE SCALE GENOMIC DNA]</scope>
    <source>
        <strain evidence="5 6">R1DC25</strain>
    </source>
</reference>
<dbReference type="Pfam" id="PF08450">
    <property type="entry name" value="SGL"/>
    <property type="match status" value="1"/>
</dbReference>
<accession>A0A7S8HBN6</accession>
<evidence type="ECO:0000256" key="1">
    <source>
        <dbReference type="ARBA" id="ARBA00008853"/>
    </source>
</evidence>
<dbReference type="SUPFAM" id="SSF63829">
    <property type="entry name" value="Calcium-dependent phosphotriesterase"/>
    <property type="match status" value="1"/>
</dbReference>
<dbReference type="KEGG" id="kmn:HW532_08680"/>
<dbReference type="Gene3D" id="2.120.10.30">
    <property type="entry name" value="TolB, C-terminal domain"/>
    <property type="match status" value="1"/>
</dbReference>
<name>A0A7S8HBN6_9HYPH</name>
<dbReference type="EMBL" id="CP058214">
    <property type="protein sequence ID" value="QPC42765.1"/>
    <property type="molecule type" value="Genomic_DNA"/>
</dbReference>
<evidence type="ECO:0000256" key="2">
    <source>
        <dbReference type="PIRSR" id="PIRSR605511-1"/>
    </source>
</evidence>
<dbReference type="GO" id="GO:0004341">
    <property type="term" value="F:gluconolactonase activity"/>
    <property type="evidence" value="ECO:0007669"/>
    <property type="project" value="TreeGrafter"/>
</dbReference>
<feature type="binding site" evidence="3">
    <location>
        <position position="150"/>
    </location>
    <ligand>
        <name>a divalent metal cation</name>
        <dbReference type="ChEBI" id="CHEBI:60240"/>
    </ligand>
</feature>
<dbReference type="PANTHER" id="PTHR10907:SF47">
    <property type="entry name" value="REGUCALCIN"/>
    <property type="match status" value="1"/>
</dbReference>
<evidence type="ECO:0000313" key="6">
    <source>
        <dbReference type="Proteomes" id="UP000593594"/>
    </source>
</evidence>
<proteinExistence type="inferred from homology"/>
<dbReference type="InterPro" id="IPR013658">
    <property type="entry name" value="SGL"/>
</dbReference>
<dbReference type="InterPro" id="IPR011042">
    <property type="entry name" value="6-blade_b-propeller_TolB-like"/>
</dbReference>
<feature type="binding site" evidence="3">
    <location>
        <position position="20"/>
    </location>
    <ligand>
        <name>a divalent metal cation</name>
        <dbReference type="ChEBI" id="CHEBI:60240"/>
    </ligand>
</feature>
<comment type="similarity">
    <text evidence="1">Belongs to the SMP-30/CGR1 family.</text>
</comment>
<sequence length="285" mass="31350">MKTVVPDITTAVQIDATIGESPIWSAKRQRLLWIDIMGGKLHAYDRAAGRNETLEIPAIVGALAEDPLGTLTLGLGSDLARLTSNGEVERFASPPHAEPGFRFNDGKYDSQGRLWTGLMNTEGRKGSGILYRYDPDGIWHVFDRGFDLPNGLEWSHDGRTFYFTDSHKGEIHAYDFEPNSGDIGNRRLFFSIDPALGKPDGLTIDEEGFFLSVLFDGSAILRIDPEGKVERKIELPVPRPTCCTFAGDGRHLFVTTARVGLSDADLQVAPASGALLRLDYEEALQ</sequence>
<organism evidence="5 6">
    <name type="scientific">Kaustia mangrovi</name>
    <dbReference type="NCBI Taxonomy" id="2593653"/>
    <lineage>
        <taxon>Bacteria</taxon>
        <taxon>Pseudomonadati</taxon>
        <taxon>Pseudomonadota</taxon>
        <taxon>Alphaproteobacteria</taxon>
        <taxon>Hyphomicrobiales</taxon>
        <taxon>Parvibaculaceae</taxon>
        <taxon>Kaustia</taxon>
    </lineage>
</organism>
<keyword evidence="6" id="KW-1185">Reference proteome</keyword>
<dbReference type="PRINTS" id="PR01790">
    <property type="entry name" value="SMP30FAMILY"/>
</dbReference>
<feature type="binding site" evidence="3">
    <location>
        <position position="102"/>
    </location>
    <ligand>
        <name>substrate</name>
    </ligand>
</feature>
<feature type="domain" description="SMP-30/Gluconolactonase/LRE-like region" evidence="4">
    <location>
        <begin position="18"/>
        <end position="258"/>
    </location>
</feature>
<dbReference type="Proteomes" id="UP000593594">
    <property type="component" value="Chromosome"/>
</dbReference>
<feature type="binding site" evidence="3">
    <location>
        <position position="122"/>
    </location>
    <ligand>
        <name>substrate</name>
    </ligand>
</feature>
<evidence type="ECO:0000256" key="3">
    <source>
        <dbReference type="PIRSR" id="PIRSR605511-2"/>
    </source>
</evidence>
<evidence type="ECO:0000259" key="4">
    <source>
        <dbReference type="Pfam" id="PF08450"/>
    </source>
</evidence>
<feature type="active site" description="Proton donor/acceptor" evidence="2">
    <location>
        <position position="200"/>
    </location>
</feature>